<dbReference type="SUPFAM" id="SSF52402">
    <property type="entry name" value="Adenine nucleotide alpha hydrolases-like"/>
    <property type="match status" value="1"/>
</dbReference>
<dbReference type="PRINTS" id="PR01438">
    <property type="entry name" value="UNVRSLSTRESS"/>
</dbReference>
<dbReference type="CDD" id="cd00293">
    <property type="entry name" value="USP-like"/>
    <property type="match status" value="1"/>
</dbReference>
<dbReference type="AlphaFoldDB" id="A0A847S1R0"/>
<gene>
    <name evidence="3" type="ORF">HF682_11465</name>
</gene>
<dbReference type="Proteomes" id="UP000587991">
    <property type="component" value="Unassembled WGS sequence"/>
</dbReference>
<evidence type="ECO:0000313" key="4">
    <source>
        <dbReference type="Proteomes" id="UP000587991"/>
    </source>
</evidence>
<evidence type="ECO:0000256" key="1">
    <source>
        <dbReference type="ARBA" id="ARBA00008791"/>
    </source>
</evidence>
<dbReference type="Gene3D" id="3.40.50.620">
    <property type="entry name" value="HUPs"/>
    <property type="match status" value="1"/>
</dbReference>
<dbReference type="EMBL" id="JABAIM010000002">
    <property type="protein sequence ID" value="NLR75781.1"/>
    <property type="molecule type" value="Genomic_DNA"/>
</dbReference>
<dbReference type="Pfam" id="PF00582">
    <property type="entry name" value="Usp"/>
    <property type="match status" value="1"/>
</dbReference>
<name>A0A847S1R0_9NEIS</name>
<dbReference type="InterPro" id="IPR006016">
    <property type="entry name" value="UspA"/>
</dbReference>
<protein>
    <submittedName>
        <fullName evidence="3">Universal stress protein</fullName>
    </submittedName>
</protein>
<feature type="domain" description="UspA" evidence="2">
    <location>
        <begin position="1"/>
        <end position="145"/>
    </location>
</feature>
<evidence type="ECO:0000313" key="3">
    <source>
        <dbReference type="EMBL" id="NLR75781.1"/>
    </source>
</evidence>
<reference evidence="3 4" key="1">
    <citation type="submission" date="2020-04" db="EMBL/GenBank/DDBJ databases">
        <title>Draft genome of Leeia sp. IMCC25680.</title>
        <authorList>
            <person name="Song J."/>
            <person name="Cho J.-C."/>
        </authorList>
    </citation>
    <scope>NUCLEOTIDE SEQUENCE [LARGE SCALE GENOMIC DNA]</scope>
    <source>
        <strain evidence="3 4">IMCC25680</strain>
    </source>
</reference>
<keyword evidence="4" id="KW-1185">Reference proteome</keyword>
<dbReference type="PANTHER" id="PTHR46268">
    <property type="entry name" value="STRESS RESPONSE PROTEIN NHAX"/>
    <property type="match status" value="1"/>
</dbReference>
<dbReference type="RefSeq" id="WP_168877422.1">
    <property type="nucleotide sequence ID" value="NZ_JABAIM010000002.1"/>
</dbReference>
<accession>A0A847S1R0</accession>
<proteinExistence type="inferred from homology"/>
<evidence type="ECO:0000259" key="2">
    <source>
        <dbReference type="Pfam" id="PF00582"/>
    </source>
</evidence>
<sequence>MYQRIFVPVDDSTTSAAALKEAVRFAQDQHAVVRLVHVVDLAQFFWGGAEFIDTSELQKSLLEAGRKVLATAEAEVKAAGVQVDSELHQTYGERISRVIVDDAKAWNADIVVMGTHGKRGFDHLLLGSVAEGVMRMAVTPILMIRAE</sequence>
<organism evidence="3 4">
    <name type="scientific">Leeia aquatica</name>
    <dbReference type="NCBI Taxonomy" id="2725557"/>
    <lineage>
        <taxon>Bacteria</taxon>
        <taxon>Pseudomonadati</taxon>
        <taxon>Pseudomonadota</taxon>
        <taxon>Betaproteobacteria</taxon>
        <taxon>Neisseriales</taxon>
        <taxon>Leeiaceae</taxon>
        <taxon>Leeia</taxon>
    </lineage>
</organism>
<dbReference type="PANTHER" id="PTHR46268:SF15">
    <property type="entry name" value="UNIVERSAL STRESS PROTEIN HP_0031"/>
    <property type="match status" value="1"/>
</dbReference>
<dbReference type="InterPro" id="IPR006015">
    <property type="entry name" value="Universal_stress_UspA"/>
</dbReference>
<dbReference type="InterPro" id="IPR014729">
    <property type="entry name" value="Rossmann-like_a/b/a_fold"/>
</dbReference>
<comment type="caution">
    <text evidence="3">The sequence shown here is derived from an EMBL/GenBank/DDBJ whole genome shotgun (WGS) entry which is preliminary data.</text>
</comment>
<comment type="similarity">
    <text evidence="1">Belongs to the universal stress protein A family.</text>
</comment>